<evidence type="ECO:0000256" key="6">
    <source>
        <dbReference type="ARBA" id="ARBA00034003"/>
    </source>
</evidence>
<feature type="signal peptide" evidence="7">
    <location>
        <begin position="1"/>
        <end position="20"/>
    </location>
</feature>
<keyword evidence="4" id="KW-0227">DNA damage</keyword>
<proteinExistence type="predicted"/>
<keyword evidence="10" id="KW-1185">Reference proteome</keyword>
<dbReference type="InterPro" id="IPR012310">
    <property type="entry name" value="DNA_ligase_ATP-dep_cent"/>
</dbReference>
<comment type="catalytic activity">
    <reaction evidence="6">
        <text>ATP + (deoxyribonucleotide)n-3'-hydroxyl + 5'-phospho-(deoxyribonucleotide)m = (deoxyribonucleotide)n+m + AMP + diphosphate.</text>
        <dbReference type="EC" id="6.5.1.1"/>
    </reaction>
</comment>
<dbReference type="CDD" id="cd07896">
    <property type="entry name" value="Adenylation_kDNA_ligase_like"/>
    <property type="match status" value="1"/>
</dbReference>
<evidence type="ECO:0000256" key="1">
    <source>
        <dbReference type="ARBA" id="ARBA00001968"/>
    </source>
</evidence>
<dbReference type="Gene3D" id="2.40.50.140">
    <property type="entry name" value="Nucleic acid-binding proteins"/>
    <property type="match status" value="1"/>
</dbReference>
<keyword evidence="7" id="KW-0732">Signal</keyword>
<reference evidence="9 10" key="1">
    <citation type="submission" date="2020-09" db="EMBL/GenBank/DDBJ databases">
        <authorList>
            <person name="Tanuku N.R.S."/>
        </authorList>
    </citation>
    <scope>NUCLEOTIDE SEQUENCE [LARGE SCALE GENOMIC DNA]</scope>
    <source>
        <strain evidence="9 10">AK62</strain>
    </source>
</reference>
<organism evidence="9 10">
    <name type="scientific">Marinobacterium alkalitolerans</name>
    <dbReference type="NCBI Taxonomy" id="1542925"/>
    <lineage>
        <taxon>Bacteria</taxon>
        <taxon>Pseudomonadati</taxon>
        <taxon>Pseudomonadota</taxon>
        <taxon>Gammaproteobacteria</taxon>
        <taxon>Oceanospirillales</taxon>
        <taxon>Oceanospirillaceae</taxon>
        <taxon>Marinobacterium</taxon>
    </lineage>
</organism>
<comment type="cofactor">
    <cofactor evidence="1">
        <name>a divalent metal cation</name>
        <dbReference type="ChEBI" id="CHEBI:60240"/>
    </cofactor>
</comment>
<sequence length="280" mass="31591">MFKTPASLLLSGLITLPLQATELPLMHGMEIGDELSLPTQLEHWLISEKYDGVRAYWDGQRLMTRSGYPINIPDALTRNWPRQHLEGELWIGYGQFSRLAGLIQQHQAPEQDWQAVQFMLFDLPQWPGTFAQRSDQLAALVKEASAPNLQVIKQHQGLNTDRMEVLLRDVVDRGGEGLMLHRSQALYQLQRSSDIRKLKPYQDADAQVVAHLPGKGKYSGMMGSLLVQLEDGSRFKIGTGFTDAERASPPPEGSTITFRYSGLTTHGKPRFARFLRVRPD</sequence>
<dbReference type="Gene3D" id="3.30.1490.70">
    <property type="match status" value="1"/>
</dbReference>
<feature type="chain" id="PRO_5047172416" evidence="7">
    <location>
        <begin position="21"/>
        <end position="280"/>
    </location>
</feature>
<accession>A0ABS3ZCL8</accession>
<name>A0ABS3ZCL8_9GAMM</name>
<evidence type="ECO:0000259" key="8">
    <source>
        <dbReference type="PROSITE" id="PS50160"/>
    </source>
</evidence>
<dbReference type="NCBIfam" id="NF006592">
    <property type="entry name" value="PRK09125.1"/>
    <property type="match status" value="1"/>
</dbReference>
<keyword evidence="5" id="KW-0234">DNA repair</keyword>
<dbReference type="CDD" id="cd08041">
    <property type="entry name" value="OBF_kDNA_ligase_like"/>
    <property type="match status" value="1"/>
</dbReference>
<evidence type="ECO:0000313" key="10">
    <source>
        <dbReference type="Proteomes" id="UP000810171"/>
    </source>
</evidence>
<evidence type="ECO:0000313" key="9">
    <source>
        <dbReference type="EMBL" id="MBP0049452.1"/>
    </source>
</evidence>
<dbReference type="GO" id="GO:0016874">
    <property type="term" value="F:ligase activity"/>
    <property type="evidence" value="ECO:0007669"/>
    <property type="project" value="UniProtKB-KW"/>
</dbReference>
<evidence type="ECO:0000256" key="2">
    <source>
        <dbReference type="ARBA" id="ARBA00022598"/>
    </source>
</evidence>
<dbReference type="Gene3D" id="3.30.470.30">
    <property type="entry name" value="DNA ligase/mRNA capping enzyme"/>
    <property type="match status" value="1"/>
</dbReference>
<dbReference type="SUPFAM" id="SSF50249">
    <property type="entry name" value="Nucleic acid-binding proteins"/>
    <property type="match status" value="1"/>
</dbReference>
<evidence type="ECO:0000256" key="7">
    <source>
        <dbReference type="SAM" id="SignalP"/>
    </source>
</evidence>
<keyword evidence="3" id="KW-0235">DNA replication</keyword>
<evidence type="ECO:0000256" key="3">
    <source>
        <dbReference type="ARBA" id="ARBA00022705"/>
    </source>
</evidence>
<comment type="caution">
    <text evidence="9">The sequence shown here is derived from an EMBL/GenBank/DDBJ whole genome shotgun (WGS) entry which is preliminary data.</text>
</comment>
<feature type="domain" description="ATP-dependent DNA ligase family profile" evidence="8">
    <location>
        <begin position="129"/>
        <end position="231"/>
    </location>
</feature>
<dbReference type="Pfam" id="PF01068">
    <property type="entry name" value="DNA_ligase_A_M"/>
    <property type="match status" value="1"/>
</dbReference>
<dbReference type="PROSITE" id="PS50160">
    <property type="entry name" value="DNA_LIGASE_A3"/>
    <property type="match status" value="1"/>
</dbReference>
<dbReference type="InterPro" id="IPR012340">
    <property type="entry name" value="NA-bd_OB-fold"/>
</dbReference>
<dbReference type="PANTHER" id="PTHR47810:SF1">
    <property type="entry name" value="DNA LIGASE B"/>
    <property type="match status" value="1"/>
</dbReference>
<protein>
    <submittedName>
        <fullName evidence="9">DNA ligase</fullName>
    </submittedName>
</protein>
<dbReference type="PANTHER" id="PTHR47810">
    <property type="entry name" value="DNA LIGASE"/>
    <property type="match status" value="1"/>
</dbReference>
<evidence type="ECO:0000256" key="5">
    <source>
        <dbReference type="ARBA" id="ARBA00023204"/>
    </source>
</evidence>
<dbReference type="EMBL" id="JACVEW010000018">
    <property type="protein sequence ID" value="MBP0049452.1"/>
    <property type="molecule type" value="Genomic_DNA"/>
</dbReference>
<keyword evidence="2 9" id="KW-0436">Ligase</keyword>
<dbReference type="Pfam" id="PF14743">
    <property type="entry name" value="DNA_ligase_OB_2"/>
    <property type="match status" value="1"/>
</dbReference>
<dbReference type="RefSeq" id="WP_209288062.1">
    <property type="nucleotide sequence ID" value="NZ_JACVEW010000018.1"/>
</dbReference>
<dbReference type="InterPro" id="IPR050326">
    <property type="entry name" value="NAD_dep_DNA_ligaseB"/>
</dbReference>
<gene>
    <name evidence="9" type="ORF">H9C73_11955</name>
</gene>
<dbReference type="Proteomes" id="UP000810171">
    <property type="component" value="Unassembled WGS sequence"/>
</dbReference>
<dbReference type="InterPro" id="IPR029319">
    <property type="entry name" value="DNA_ligase_OB"/>
</dbReference>
<dbReference type="SUPFAM" id="SSF56091">
    <property type="entry name" value="DNA ligase/mRNA capping enzyme, catalytic domain"/>
    <property type="match status" value="1"/>
</dbReference>
<evidence type="ECO:0000256" key="4">
    <source>
        <dbReference type="ARBA" id="ARBA00022763"/>
    </source>
</evidence>